<dbReference type="PANTHER" id="PTHR43420">
    <property type="entry name" value="ACETYLTRANSFERASE"/>
    <property type="match status" value="1"/>
</dbReference>
<dbReference type="InterPro" id="IPR000182">
    <property type="entry name" value="GNAT_dom"/>
</dbReference>
<dbReference type="Gene3D" id="3.40.630.30">
    <property type="match status" value="1"/>
</dbReference>
<name>A0AAU1ZW32_9ACTN</name>
<evidence type="ECO:0000256" key="1">
    <source>
        <dbReference type="ARBA" id="ARBA00022679"/>
    </source>
</evidence>
<keyword evidence="1" id="KW-0808">Transferase</keyword>
<dbReference type="CDD" id="cd04301">
    <property type="entry name" value="NAT_SF"/>
    <property type="match status" value="1"/>
</dbReference>
<reference evidence="4" key="1">
    <citation type="submission" date="2022-10" db="EMBL/GenBank/DDBJ databases">
        <title>The complete genomes of actinobacterial strains from the NBC collection.</title>
        <authorList>
            <person name="Joergensen T.S."/>
            <person name="Alvarez Arevalo M."/>
            <person name="Sterndorff E.B."/>
            <person name="Faurdal D."/>
            <person name="Vuksanovic O."/>
            <person name="Mourched A.-S."/>
            <person name="Charusanti P."/>
            <person name="Shaw S."/>
            <person name="Blin K."/>
            <person name="Weber T."/>
        </authorList>
    </citation>
    <scope>NUCLEOTIDE SEQUENCE</scope>
    <source>
        <strain evidence="4">NBC_00093</strain>
    </source>
</reference>
<protein>
    <submittedName>
        <fullName evidence="4">GNAT family N-acetyltransferase</fullName>
    </submittedName>
</protein>
<dbReference type="PANTHER" id="PTHR43420:SF12">
    <property type="entry name" value="N-ACETYLTRANSFERASE DOMAIN-CONTAINING PROTEIN"/>
    <property type="match status" value="1"/>
</dbReference>
<dbReference type="Pfam" id="PF00583">
    <property type="entry name" value="Acetyltransf_1"/>
    <property type="match status" value="1"/>
</dbReference>
<dbReference type="PROSITE" id="PS51186">
    <property type="entry name" value="GNAT"/>
    <property type="match status" value="1"/>
</dbReference>
<keyword evidence="2" id="KW-0012">Acyltransferase</keyword>
<proteinExistence type="predicted"/>
<feature type="domain" description="N-acetyltransferase" evidence="3">
    <location>
        <begin position="1"/>
        <end position="144"/>
    </location>
</feature>
<evidence type="ECO:0000259" key="3">
    <source>
        <dbReference type="PROSITE" id="PS51186"/>
    </source>
</evidence>
<evidence type="ECO:0000313" key="4">
    <source>
        <dbReference type="EMBL" id="WTT15292.1"/>
    </source>
</evidence>
<dbReference type="SUPFAM" id="SSF55729">
    <property type="entry name" value="Acyl-CoA N-acyltransferases (Nat)"/>
    <property type="match status" value="1"/>
</dbReference>
<evidence type="ECO:0000256" key="2">
    <source>
        <dbReference type="ARBA" id="ARBA00023315"/>
    </source>
</evidence>
<dbReference type="AlphaFoldDB" id="A0AAU1ZW32"/>
<dbReference type="EMBL" id="CP108222">
    <property type="protein sequence ID" value="WTT15292.1"/>
    <property type="molecule type" value="Genomic_DNA"/>
</dbReference>
<gene>
    <name evidence="4" type="ORF">OHA22_07010</name>
</gene>
<sequence length="144" mass="15973">MRSATEQDLPDLERLDTEIFTDFAYPFFVLRQLFDVHGPDLLVLDDGTELLGYALAGTSPDKKQGWILGLGVDARLRGHGLGRRLMAAVLDQLRAEGVVEAKLTVDPENSAAIALYGSCGFEQIDERKDYFGPGEHRLIMTLHL</sequence>
<dbReference type="GO" id="GO:0016747">
    <property type="term" value="F:acyltransferase activity, transferring groups other than amino-acyl groups"/>
    <property type="evidence" value="ECO:0007669"/>
    <property type="project" value="InterPro"/>
</dbReference>
<organism evidence="4">
    <name type="scientific">Streptomyces sp. NBC_00093</name>
    <dbReference type="NCBI Taxonomy" id="2975649"/>
    <lineage>
        <taxon>Bacteria</taxon>
        <taxon>Bacillati</taxon>
        <taxon>Actinomycetota</taxon>
        <taxon>Actinomycetes</taxon>
        <taxon>Kitasatosporales</taxon>
        <taxon>Streptomycetaceae</taxon>
        <taxon>Streptomyces</taxon>
    </lineage>
</organism>
<dbReference type="InterPro" id="IPR016181">
    <property type="entry name" value="Acyl_CoA_acyltransferase"/>
</dbReference>
<accession>A0AAU1ZW32</accession>
<dbReference type="InterPro" id="IPR050680">
    <property type="entry name" value="YpeA/RimI_acetyltransf"/>
</dbReference>